<evidence type="ECO:0000313" key="1">
    <source>
        <dbReference type="EMBL" id="KAI7992859.1"/>
    </source>
</evidence>
<comment type="caution">
    <text evidence="1">The sequence shown here is derived from an EMBL/GenBank/DDBJ whole genome shotgun (WGS) entry which is preliminary data.</text>
</comment>
<dbReference type="Proteomes" id="UP001060215">
    <property type="component" value="Chromosome 13"/>
</dbReference>
<proteinExistence type="predicted"/>
<name>A0ACC0FVY0_9ERIC</name>
<accession>A0ACC0FVY0</accession>
<sequence length="358" mass="40634">MYANQVPLVTLIHGQQESFSFGLGHCTSCFPNPHHSEVWFVKVVCTLCVRSSATSLDILGSDYFCKNLNPLIAFGVIKRLSNNNYDNPKLAFDFFDFTRLNLSFIHSIATYNLLLRSLCQMGLHDLAKLVFENMRIDGHLPDSSILGFLVSSFAHVGKFDVAKGLLTNVQSDNVEITSFVYNNLFSLLVNRNRVDEAVSFFREHILRSQCYCPDTCTFNIVIRVETEEDIVPQTFIYNPVIDGFCKAGNVDEANVIVAEMEEKRCKPDKLTFTILIIGHCMKGRMPEAISMFNKMLAIGCAPDRITINSLISCLLKAGMPNEVYRIKQTVAEDWNLEMTALRRNVPLRKNMDIQWLFN</sequence>
<keyword evidence="2" id="KW-1185">Reference proteome</keyword>
<organism evidence="1 2">
    <name type="scientific">Camellia lanceoleosa</name>
    <dbReference type="NCBI Taxonomy" id="1840588"/>
    <lineage>
        <taxon>Eukaryota</taxon>
        <taxon>Viridiplantae</taxon>
        <taxon>Streptophyta</taxon>
        <taxon>Embryophyta</taxon>
        <taxon>Tracheophyta</taxon>
        <taxon>Spermatophyta</taxon>
        <taxon>Magnoliopsida</taxon>
        <taxon>eudicotyledons</taxon>
        <taxon>Gunneridae</taxon>
        <taxon>Pentapetalae</taxon>
        <taxon>asterids</taxon>
        <taxon>Ericales</taxon>
        <taxon>Theaceae</taxon>
        <taxon>Camellia</taxon>
    </lineage>
</organism>
<protein>
    <submittedName>
        <fullName evidence="1">Pentatricopeptide repeat-containing protein</fullName>
    </submittedName>
</protein>
<evidence type="ECO:0000313" key="2">
    <source>
        <dbReference type="Proteomes" id="UP001060215"/>
    </source>
</evidence>
<reference evidence="1 2" key="1">
    <citation type="journal article" date="2022" name="Plant J.">
        <title>Chromosome-level genome of Camellia lanceoleosa provides a valuable resource for understanding genome evolution and self-incompatibility.</title>
        <authorList>
            <person name="Gong W."/>
            <person name="Xiao S."/>
            <person name="Wang L."/>
            <person name="Liao Z."/>
            <person name="Chang Y."/>
            <person name="Mo W."/>
            <person name="Hu G."/>
            <person name="Li W."/>
            <person name="Zhao G."/>
            <person name="Zhu H."/>
            <person name="Hu X."/>
            <person name="Ji K."/>
            <person name="Xiang X."/>
            <person name="Song Q."/>
            <person name="Yuan D."/>
            <person name="Jin S."/>
            <person name="Zhang L."/>
        </authorList>
    </citation>
    <scope>NUCLEOTIDE SEQUENCE [LARGE SCALE GENOMIC DNA]</scope>
    <source>
        <strain evidence="1">SQ_2022a</strain>
    </source>
</reference>
<dbReference type="EMBL" id="CM045770">
    <property type="protein sequence ID" value="KAI7992859.1"/>
    <property type="molecule type" value="Genomic_DNA"/>
</dbReference>
<gene>
    <name evidence="1" type="ORF">LOK49_LG12G00215</name>
</gene>